<dbReference type="InterPro" id="IPR007795">
    <property type="entry name" value="T7SS_EccB"/>
</dbReference>
<gene>
    <name evidence="3" type="primary">eccB</name>
    <name evidence="3" type="ORF">KRR39_21985</name>
</gene>
<organism evidence="3 4">
    <name type="scientific">Nocardioides panacis</name>
    <dbReference type="NCBI Taxonomy" id="2849501"/>
    <lineage>
        <taxon>Bacteria</taxon>
        <taxon>Bacillati</taxon>
        <taxon>Actinomycetota</taxon>
        <taxon>Actinomycetes</taxon>
        <taxon>Propionibacteriales</taxon>
        <taxon>Nocardioidaceae</taxon>
        <taxon>Nocardioides</taxon>
    </lineage>
</organism>
<dbReference type="GO" id="GO:0005576">
    <property type="term" value="C:extracellular region"/>
    <property type="evidence" value="ECO:0007669"/>
    <property type="project" value="TreeGrafter"/>
</dbReference>
<keyword evidence="2" id="KW-1133">Transmembrane helix</keyword>
<evidence type="ECO:0000313" key="3">
    <source>
        <dbReference type="EMBL" id="QWZ07991.1"/>
    </source>
</evidence>
<dbReference type="EMBL" id="CP077062">
    <property type="protein sequence ID" value="QWZ07991.1"/>
    <property type="molecule type" value="Genomic_DNA"/>
</dbReference>
<dbReference type="PANTHER" id="PTHR40765:SF2">
    <property type="entry name" value="ESX-2 SECRETION SYSTEM ATPASE ECCB2"/>
    <property type="match status" value="1"/>
</dbReference>
<reference evidence="3" key="1">
    <citation type="submission" date="2021-06" db="EMBL/GenBank/DDBJ databases">
        <title>Complete genome sequence of Nocardioides sp. G188.</title>
        <authorList>
            <person name="Im W.-T."/>
        </authorList>
    </citation>
    <scope>NUCLEOTIDE SEQUENCE</scope>
    <source>
        <strain evidence="3">G188</strain>
    </source>
</reference>
<keyword evidence="2" id="KW-0472">Membrane</keyword>
<feature type="transmembrane region" description="Helical" evidence="2">
    <location>
        <begin position="41"/>
        <end position="61"/>
    </location>
</feature>
<dbReference type="KEGG" id="nps:KRR39_21985"/>
<feature type="region of interest" description="Disordered" evidence="1">
    <location>
        <begin position="303"/>
        <end position="326"/>
    </location>
</feature>
<name>A0A975SY30_9ACTN</name>
<dbReference type="Pfam" id="PF05108">
    <property type="entry name" value="T7SS_ESX1_EccB"/>
    <property type="match status" value="1"/>
</dbReference>
<dbReference type="Proteomes" id="UP000683575">
    <property type="component" value="Chromosome"/>
</dbReference>
<dbReference type="AlphaFoldDB" id="A0A975SY30"/>
<evidence type="ECO:0000256" key="1">
    <source>
        <dbReference type="SAM" id="MobiDB-lite"/>
    </source>
</evidence>
<dbReference type="PANTHER" id="PTHR40765">
    <property type="entry name" value="ESX-2 SECRETION SYSTEM ATPASE ECCB2"/>
    <property type="match status" value="1"/>
</dbReference>
<evidence type="ECO:0000256" key="2">
    <source>
        <dbReference type="SAM" id="Phobius"/>
    </source>
</evidence>
<dbReference type="RefSeq" id="WP_216939501.1">
    <property type="nucleotide sequence ID" value="NZ_CP077062.1"/>
</dbReference>
<sequence>MSSKKDLVEAHSFNRRRLITAFVSGAPGGREVEPVRYGRTLVGGLVLALLIVAGAAVAPLLKPALPKDWQQKGLVVGKESGSRFVAFKGTLYPVINTTSARLILGSEGDFDVNFVPDDEIAKQKQGDTIGIPGAPDLLPTPAKLIQSGWSACTGSSQGVTVALSTRDQVTTSPGSAFVVTSGRAGEVEVISGEHQYAVPAGARGNAVLRALGLDGDAPTTVPGLWLDLVPPGKELEPFTVDGEGDTVDTGVSGLDTVGTPVKVDGRPYVLSKKGLLPLTDFAYTVYRSAGPGAELRQREVQSGQISSLRTVNDPGARPYPSDWPEQDVTPFDGVDAPCLLLDTDADKAAGVSLGTPRTDSLAASTGPGIVRTVESGHGALVQATSGGVIGSGTTFLVDSTGTRYAVGSKSDVQGALSALGYSADKPRPVPSAWLALFADGPALTSQAATQASGSQS</sequence>
<accession>A0A975SY30</accession>
<evidence type="ECO:0000313" key="4">
    <source>
        <dbReference type="Proteomes" id="UP000683575"/>
    </source>
</evidence>
<proteinExistence type="predicted"/>
<keyword evidence="4" id="KW-1185">Reference proteome</keyword>
<keyword evidence="2" id="KW-0812">Transmembrane</keyword>
<dbReference type="NCBIfam" id="TIGR03919">
    <property type="entry name" value="T7SS_EccB"/>
    <property type="match status" value="1"/>
</dbReference>
<protein>
    <submittedName>
        <fullName evidence="3">Type VII secretion protein EccB</fullName>
    </submittedName>
</protein>